<name>A0A8C4Q5C1_EPTBU</name>
<dbReference type="GeneTree" id="ENSGT00930000152963"/>
<reference evidence="1" key="2">
    <citation type="submission" date="2025-09" db="UniProtKB">
        <authorList>
            <consortium name="Ensembl"/>
        </authorList>
    </citation>
    <scope>IDENTIFICATION</scope>
</reference>
<dbReference type="InterPro" id="IPR038269">
    <property type="entry name" value="SCAN_sf"/>
</dbReference>
<dbReference type="SUPFAM" id="SSF47353">
    <property type="entry name" value="Retrovirus capsid dimerization domain-like"/>
    <property type="match status" value="1"/>
</dbReference>
<proteinExistence type="predicted"/>
<accession>A0A8C4Q5C1</accession>
<evidence type="ECO:0000313" key="2">
    <source>
        <dbReference type="Proteomes" id="UP000694388"/>
    </source>
</evidence>
<dbReference type="Proteomes" id="UP000694388">
    <property type="component" value="Unplaced"/>
</dbReference>
<keyword evidence="2" id="KW-1185">Reference proteome</keyword>
<dbReference type="Ensembl" id="ENSEBUT00000010628.1">
    <property type="protein sequence ID" value="ENSEBUP00000010089.1"/>
    <property type="gene ID" value="ENSEBUG00000006483.1"/>
</dbReference>
<reference evidence="1" key="1">
    <citation type="submission" date="2025-08" db="UniProtKB">
        <authorList>
            <consortium name="Ensembl"/>
        </authorList>
    </citation>
    <scope>IDENTIFICATION</scope>
</reference>
<evidence type="ECO:0000313" key="1">
    <source>
        <dbReference type="Ensembl" id="ENSEBUP00000010089.1"/>
    </source>
</evidence>
<dbReference type="Gene3D" id="1.10.4020.10">
    <property type="entry name" value="DNA breaking-rejoining enzymes"/>
    <property type="match status" value="1"/>
</dbReference>
<organism evidence="1 2">
    <name type="scientific">Eptatretus burgeri</name>
    <name type="common">Inshore hagfish</name>
    <dbReference type="NCBI Taxonomy" id="7764"/>
    <lineage>
        <taxon>Eukaryota</taxon>
        <taxon>Metazoa</taxon>
        <taxon>Chordata</taxon>
        <taxon>Craniata</taxon>
        <taxon>Vertebrata</taxon>
        <taxon>Cyclostomata</taxon>
        <taxon>Myxini</taxon>
        <taxon>Myxiniformes</taxon>
        <taxon>Myxinidae</taxon>
        <taxon>Eptatretinae</taxon>
        <taxon>Eptatretus</taxon>
    </lineage>
</organism>
<dbReference type="AlphaFoldDB" id="A0A8C4Q5C1"/>
<sequence>MSIGLMVVTSWTFLNDVFQMCPEKSMALLKTYELTREGYHRRFRYIKPDEGETAFQFMTRFRWCFTQWTLMAKCKRSFEALTDLLVREQFLSVCSIPKEQSLSAVQKSPEKIQVNKGGLQSTPMVFSSSEETTIGITNGNITSG</sequence>
<protein>
    <submittedName>
        <fullName evidence="1">Uncharacterized protein</fullName>
    </submittedName>
</protein>